<dbReference type="InterPro" id="IPR002792">
    <property type="entry name" value="TRAM_dom"/>
</dbReference>
<name>A0A0N8GMA4_9CHLR</name>
<dbReference type="Gene3D" id="2.40.50.140">
    <property type="entry name" value="Nucleic acid-binding proteins"/>
    <property type="match status" value="1"/>
</dbReference>
<dbReference type="GO" id="GO:0035597">
    <property type="term" value="F:tRNA-2-methylthio-N(6)-dimethylallyladenosine(37) synthase activity"/>
    <property type="evidence" value="ECO:0007669"/>
    <property type="project" value="UniProtKB-EC"/>
</dbReference>
<comment type="similarity">
    <text evidence="10">Belongs to the methylthiotransferase family. RimO subfamily.</text>
</comment>
<keyword evidence="3 10" id="KW-0963">Cytoplasm</keyword>
<evidence type="ECO:0000259" key="11">
    <source>
        <dbReference type="PROSITE" id="PS50926"/>
    </source>
</evidence>
<gene>
    <name evidence="10" type="primary">rimO</name>
    <name evidence="14" type="ORF">ADM99_01330</name>
</gene>
<dbReference type="Pfam" id="PF04055">
    <property type="entry name" value="Radical_SAM"/>
    <property type="match status" value="1"/>
</dbReference>
<dbReference type="InterPro" id="IPR012340">
    <property type="entry name" value="NA-bd_OB-fold"/>
</dbReference>
<evidence type="ECO:0000256" key="4">
    <source>
        <dbReference type="ARBA" id="ARBA00022679"/>
    </source>
</evidence>
<dbReference type="OrthoDB" id="9805215at2"/>
<dbReference type="PROSITE" id="PS50926">
    <property type="entry name" value="TRAM"/>
    <property type="match status" value="1"/>
</dbReference>
<dbReference type="EMBL" id="LGCK01000002">
    <property type="protein sequence ID" value="KPL74746.1"/>
    <property type="molecule type" value="Genomic_DNA"/>
</dbReference>
<feature type="binding site" evidence="10">
    <location>
        <position position="168"/>
    </location>
    <ligand>
        <name>[4Fe-4S] cluster</name>
        <dbReference type="ChEBI" id="CHEBI:49883"/>
        <label>2</label>
        <note>4Fe-4S-S-AdoMet</note>
    </ligand>
</feature>
<feature type="binding site" evidence="10">
    <location>
        <position position="165"/>
    </location>
    <ligand>
        <name>[4Fe-4S] cluster</name>
        <dbReference type="ChEBI" id="CHEBI:49883"/>
        <label>2</label>
        <note>4Fe-4S-S-AdoMet</note>
    </ligand>
</feature>
<evidence type="ECO:0000256" key="7">
    <source>
        <dbReference type="ARBA" id="ARBA00023004"/>
    </source>
</evidence>
<dbReference type="InterPro" id="IPR013848">
    <property type="entry name" value="Methylthiotransferase_N"/>
</dbReference>
<comment type="function">
    <text evidence="1">Catalyzes the methylthiolation of N6-(dimethylallyl)adenosine (i(6)A), leading to the formation of 2-methylthio-N6-(dimethylallyl)adenosine (ms(2)i(6)A) at position 37 in tRNAs that read codons beginning with uridine.</text>
</comment>
<organism evidence="14 15">
    <name type="scientific">Leptolinea tardivitalis</name>
    <dbReference type="NCBI Taxonomy" id="229920"/>
    <lineage>
        <taxon>Bacteria</taxon>
        <taxon>Bacillati</taxon>
        <taxon>Chloroflexota</taxon>
        <taxon>Anaerolineae</taxon>
        <taxon>Anaerolineales</taxon>
        <taxon>Anaerolineaceae</taxon>
        <taxon>Leptolinea</taxon>
    </lineage>
</organism>
<evidence type="ECO:0000256" key="10">
    <source>
        <dbReference type="HAMAP-Rule" id="MF_01865"/>
    </source>
</evidence>
<dbReference type="GO" id="GO:0103039">
    <property type="term" value="F:protein methylthiotransferase activity"/>
    <property type="evidence" value="ECO:0007669"/>
    <property type="project" value="UniProtKB-EC"/>
</dbReference>
<dbReference type="Pfam" id="PF18693">
    <property type="entry name" value="TRAM_2"/>
    <property type="match status" value="1"/>
</dbReference>
<dbReference type="AlphaFoldDB" id="A0A0N8GMA4"/>
<dbReference type="FunFam" id="3.80.30.20:FF:000001">
    <property type="entry name" value="tRNA-2-methylthio-N(6)-dimethylallyladenosine synthase 2"/>
    <property type="match status" value="1"/>
</dbReference>
<evidence type="ECO:0000256" key="2">
    <source>
        <dbReference type="ARBA" id="ARBA00022485"/>
    </source>
</evidence>
<dbReference type="InterPro" id="IPR020612">
    <property type="entry name" value="Methylthiotransferase_CS"/>
</dbReference>
<sequence>MKSKKTFYLESLGCAKNTVDSESMASLLIRDGYSAVEKPSQADVLLVNTCGFISAARQESLDALKRLSSHKKNSQILIAAGCLTQRDRYLIVNEISNIDGILGTRRWMDIIELLEKIHQTPSRQTPLYHLPDVPTIGTDEKGVLRVAVQGPSAYLKIADGCRRPCAFCSIPLIKGTAVSRPMSTILAEAEYLQENGVKEINLIAQDVTDYGSDQGKKDALPDLLDQLKKNVPNIPWIRLLYAYPGAVSDRLITQLSEGAVVLPYLDIPLQHAHPETLKRMKRPSNMEWVFGTIEKLRKGNPQIALRTTFIVGYPGETEDEFNTLMDFVRTVKFDRVGVFTFSFEPGTSSEPLGDPIPQELKEERFNILMAEQERISLEKNQEFIGKELSVLVEGMDNGISIGRSYRDAPEIDGLVIVEGQLPVGEISHVQVTGAMAYDLVSRPLQ</sequence>
<keyword evidence="8 10" id="KW-0411">Iron-sulfur</keyword>
<keyword evidence="7 10" id="KW-0408">Iron</keyword>
<keyword evidence="2 10" id="KW-0004">4Fe-4S</keyword>
<evidence type="ECO:0000256" key="5">
    <source>
        <dbReference type="ARBA" id="ARBA00022691"/>
    </source>
</evidence>
<dbReference type="NCBIfam" id="TIGR01125">
    <property type="entry name" value="30S ribosomal protein S12 methylthiotransferase RimO"/>
    <property type="match status" value="1"/>
</dbReference>
<dbReference type="EC" id="2.8.4.4" evidence="10"/>
<dbReference type="SFLD" id="SFLDS00029">
    <property type="entry name" value="Radical_SAM"/>
    <property type="match status" value="1"/>
</dbReference>
<dbReference type="GO" id="GO:0035599">
    <property type="term" value="F:aspartic acid methylthiotransferase activity"/>
    <property type="evidence" value="ECO:0007669"/>
    <property type="project" value="TreeGrafter"/>
</dbReference>
<dbReference type="STRING" id="229920.ADM99_01330"/>
<dbReference type="PROSITE" id="PS01278">
    <property type="entry name" value="MTTASE_RADICAL"/>
    <property type="match status" value="1"/>
</dbReference>
<dbReference type="InterPro" id="IPR058240">
    <property type="entry name" value="rSAM_sf"/>
</dbReference>
<proteinExistence type="inferred from homology"/>
<dbReference type="InterPro" id="IPR023404">
    <property type="entry name" value="rSAM_horseshoe"/>
</dbReference>
<dbReference type="InterPro" id="IPR007197">
    <property type="entry name" value="rSAM"/>
</dbReference>
<dbReference type="CDD" id="cd01335">
    <property type="entry name" value="Radical_SAM"/>
    <property type="match status" value="1"/>
</dbReference>
<dbReference type="InterPro" id="IPR006638">
    <property type="entry name" value="Elp3/MiaA/NifB-like_rSAM"/>
</dbReference>
<reference evidence="14 15" key="1">
    <citation type="submission" date="2015-07" db="EMBL/GenBank/DDBJ databases">
        <title>Genome sequence of Leptolinea tardivitalis DSM 16556.</title>
        <authorList>
            <person name="Hemp J."/>
            <person name="Ward L.M."/>
            <person name="Pace L.A."/>
            <person name="Fischer W.W."/>
        </authorList>
    </citation>
    <scope>NUCLEOTIDE SEQUENCE [LARGE SCALE GENOMIC DNA]</scope>
    <source>
        <strain evidence="14 15">YMTK-2</strain>
    </source>
</reference>
<dbReference type="Pfam" id="PF00919">
    <property type="entry name" value="UPF0004"/>
    <property type="match status" value="1"/>
</dbReference>
<dbReference type="PATRIC" id="fig|229920.5.peg.3080"/>
<evidence type="ECO:0000256" key="8">
    <source>
        <dbReference type="ARBA" id="ARBA00023014"/>
    </source>
</evidence>
<dbReference type="GO" id="GO:0005829">
    <property type="term" value="C:cytosol"/>
    <property type="evidence" value="ECO:0007669"/>
    <property type="project" value="TreeGrafter"/>
</dbReference>
<keyword evidence="6 10" id="KW-0479">Metal-binding</keyword>
<dbReference type="PROSITE" id="PS51918">
    <property type="entry name" value="RADICAL_SAM"/>
    <property type="match status" value="1"/>
</dbReference>
<dbReference type="InterPro" id="IPR038135">
    <property type="entry name" value="Methylthiotransferase_N_sf"/>
</dbReference>
<comment type="function">
    <text evidence="10">Catalyzes the methylthiolation of an aspartic acid residue of ribosomal protein uS12.</text>
</comment>
<dbReference type="Proteomes" id="UP000050430">
    <property type="component" value="Unassembled WGS sequence"/>
</dbReference>
<evidence type="ECO:0000259" key="13">
    <source>
        <dbReference type="PROSITE" id="PS51918"/>
    </source>
</evidence>
<comment type="cofactor">
    <cofactor evidence="10">
        <name>[4Fe-4S] cluster</name>
        <dbReference type="ChEBI" id="CHEBI:49883"/>
    </cofactor>
    <text evidence="10">Binds 2 [4Fe-4S] clusters. One cluster is coordinated with 3 cysteines and an exchangeable S-adenosyl-L-methionine.</text>
</comment>
<keyword evidence="4 10" id="KW-0808">Transferase</keyword>
<dbReference type="NCBIfam" id="TIGR00089">
    <property type="entry name" value="MiaB/RimO family radical SAM methylthiotransferase"/>
    <property type="match status" value="1"/>
</dbReference>
<dbReference type="HAMAP" id="MF_01865">
    <property type="entry name" value="MTTase_RimO"/>
    <property type="match status" value="1"/>
</dbReference>
<dbReference type="PROSITE" id="PS51449">
    <property type="entry name" value="MTTASE_N"/>
    <property type="match status" value="1"/>
</dbReference>
<dbReference type="InterPro" id="IPR005840">
    <property type="entry name" value="Ribosomal_uS12_MeSTrfase_RimO"/>
</dbReference>
<dbReference type="InterPro" id="IPR005839">
    <property type="entry name" value="Methylthiotransferase"/>
</dbReference>
<evidence type="ECO:0000256" key="1">
    <source>
        <dbReference type="ARBA" id="ARBA00003234"/>
    </source>
</evidence>
<comment type="catalytic activity">
    <reaction evidence="10">
        <text>L-aspartate(89)-[ribosomal protein uS12]-hydrogen + (sulfur carrier)-SH + AH2 + 2 S-adenosyl-L-methionine = 3-methylsulfanyl-L-aspartate(89)-[ribosomal protein uS12]-hydrogen + (sulfur carrier)-H + 5'-deoxyadenosine + L-methionine + A + S-adenosyl-L-homocysteine + 2 H(+)</text>
        <dbReference type="Rhea" id="RHEA:37087"/>
        <dbReference type="Rhea" id="RHEA-COMP:10460"/>
        <dbReference type="Rhea" id="RHEA-COMP:10461"/>
        <dbReference type="Rhea" id="RHEA-COMP:14737"/>
        <dbReference type="Rhea" id="RHEA-COMP:14739"/>
        <dbReference type="ChEBI" id="CHEBI:13193"/>
        <dbReference type="ChEBI" id="CHEBI:15378"/>
        <dbReference type="ChEBI" id="CHEBI:17319"/>
        <dbReference type="ChEBI" id="CHEBI:17499"/>
        <dbReference type="ChEBI" id="CHEBI:29917"/>
        <dbReference type="ChEBI" id="CHEBI:29961"/>
        <dbReference type="ChEBI" id="CHEBI:57844"/>
        <dbReference type="ChEBI" id="CHEBI:57856"/>
        <dbReference type="ChEBI" id="CHEBI:59789"/>
        <dbReference type="ChEBI" id="CHEBI:64428"/>
        <dbReference type="ChEBI" id="CHEBI:73599"/>
        <dbReference type="EC" id="2.8.4.4"/>
    </reaction>
</comment>
<dbReference type="SUPFAM" id="SSF102114">
    <property type="entry name" value="Radical SAM enzymes"/>
    <property type="match status" value="1"/>
</dbReference>
<dbReference type="SMART" id="SM00729">
    <property type="entry name" value="Elp3"/>
    <property type="match status" value="1"/>
</dbReference>
<evidence type="ECO:0000256" key="3">
    <source>
        <dbReference type="ARBA" id="ARBA00022490"/>
    </source>
</evidence>
<keyword evidence="5 10" id="KW-0949">S-adenosyl-L-methionine</keyword>
<dbReference type="RefSeq" id="WP_062423239.1">
    <property type="nucleotide sequence ID" value="NZ_BBYA01000014.1"/>
</dbReference>
<dbReference type="SFLD" id="SFLDF00274">
    <property type="entry name" value="ribosomal_protein_S12_methylth"/>
    <property type="match status" value="1"/>
</dbReference>
<feature type="binding site" evidence="10">
    <location>
        <position position="50"/>
    </location>
    <ligand>
        <name>[4Fe-4S] cluster</name>
        <dbReference type="ChEBI" id="CHEBI:49883"/>
        <label>1</label>
    </ligand>
</feature>
<dbReference type="GO" id="GO:0051539">
    <property type="term" value="F:4 iron, 4 sulfur cluster binding"/>
    <property type="evidence" value="ECO:0007669"/>
    <property type="project" value="UniProtKB-UniRule"/>
</dbReference>
<accession>A0A0N8GMA4</accession>
<evidence type="ECO:0000313" key="15">
    <source>
        <dbReference type="Proteomes" id="UP000050430"/>
    </source>
</evidence>
<dbReference type="GO" id="GO:0046872">
    <property type="term" value="F:metal ion binding"/>
    <property type="evidence" value="ECO:0007669"/>
    <property type="project" value="UniProtKB-KW"/>
</dbReference>
<evidence type="ECO:0000256" key="9">
    <source>
        <dbReference type="ARBA" id="ARBA00051425"/>
    </source>
</evidence>
<comment type="caution">
    <text evidence="14">The sequence shown here is derived from an EMBL/GenBank/DDBJ whole genome shotgun (WGS) entry which is preliminary data.</text>
</comment>
<dbReference type="Gene3D" id="3.40.50.12160">
    <property type="entry name" value="Methylthiotransferase, N-terminal domain"/>
    <property type="match status" value="1"/>
</dbReference>
<comment type="subcellular location">
    <subcellularLocation>
        <location evidence="10">Cytoplasm</location>
    </subcellularLocation>
</comment>
<evidence type="ECO:0000256" key="6">
    <source>
        <dbReference type="ARBA" id="ARBA00022723"/>
    </source>
</evidence>
<feature type="binding site" evidence="10">
    <location>
        <position position="82"/>
    </location>
    <ligand>
        <name>[4Fe-4S] cluster</name>
        <dbReference type="ChEBI" id="CHEBI:49883"/>
        <label>1</label>
    </ligand>
</feature>
<feature type="domain" description="Radical SAM core" evidence="13">
    <location>
        <begin position="147"/>
        <end position="378"/>
    </location>
</feature>
<dbReference type="SFLD" id="SFLDG01082">
    <property type="entry name" value="B12-binding_domain_containing"/>
    <property type="match status" value="1"/>
</dbReference>
<protein>
    <recommendedName>
        <fullName evidence="10">Ribosomal protein uS12 methylthiotransferase RimO</fullName>
        <shortName evidence="10">uS12 MTTase</shortName>
        <shortName evidence="10">uS12 methylthiotransferase</shortName>
        <ecNumber evidence="10">2.8.4.4</ecNumber>
    </recommendedName>
    <alternativeName>
        <fullName evidence="10">Ribosomal protein uS12 (aspartate-C(3))-methylthiotransferase</fullName>
    </alternativeName>
    <alternativeName>
        <fullName evidence="10">Ribosome maturation factor RimO</fullName>
    </alternativeName>
</protein>
<feature type="domain" description="TRAM" evidence="11">
    <location>
        <begin position="381"/>
        <end position="445"/>
    </location>
</feature>
<dbReference type="FunFam" id="3.40.50.12160:FF:000003">
    <property type="entry name" value="CDK5 regulatory subunit-associated protein 1"/>
    <property type="match status" value="1"/>
</dbReference>
<feature type="binding site" evidence="10">
    <location>
        <position position="161"/>
    </location>
    <ligand>
        <name>[4Fe-4S] cluster</name>
        <dbReference type="ChEBI" id="CHEBI:49883"/>
        <label>2</label>
        <note>4Fe-4S-S-AdoMet</note>
    </ligand>
</feature>
<dbReference type="PANTHER" id="PTHR43837:SF1">
    <property type="entry name" value="RIBOSOMAL PROTEIN US12 METHYLTHIOTRANSFERASE RIMO"/>
    <property type="match status" value="1"/>
</dbReference>
<comment type="catalytic activity">
    <reaction evidence="9">
        <text>N(6)-dimethylallyladenosine(37) in tRNA + (sulfur carrier)-SH + AH2 + 2 S-adenosyl-L-methionine = 2-methylsulfanyl-N(6)-dimethylallyladenosine(37) in tRNA + (sulfur carrier)-H + 5'-deoxyadenosine + L-methionine + A + S-adenosyl-L-homocysteine + 2 H(+)</text>
        <dbReference type="Rhea" id="RHEA:37067"/>
        <dbReference type="Rhea" id="RHEA-COMP:10375"/>
        <dbReference type="Rhea" id="RHEA-COMP:10376"/>
        <dbReference type="Rhea" id="RHEA-COMP:14737"/>
        <dbReference type="Rhea" id="RHEA-COMP:14739"/>
        <dbReference type="ChEBI" id="CHEBI:13193"/>
        <dbReference type="ChEBI" id="CHEBI:15378"/>
        <dbReference type="ChEBI" id="CHEBI:17319"/>
        <dbReference type="ChEBI" id="CHEBI:17499"/>
        <dbReference type="ChEBI" id="CHEBI:29917"/>
        <dbReference type="ChEBI" id="CHEBI:57844"/>
        <dbReference type="ChEBI" id="CHEBI:57856"/>
        <dbReference type="ChEBI" id="CHEBI:59789"/>
        <dbReference type="ChEBI" id="CHEBI:64428"/>
        <dbReference type="ChEBI" id="CHEBI:74415"/>
        <dbReference type="ChEBI" id="CHEBI:74417"/>
        <dbReference type="EC" id="2.8.4.3"/>
    </reaction>
</comment>
<dbReference type="PANTHER" id="PTHR43837">
    <property type="entry name" value="RIBOSOMAL PROTEIN S12 METHYLTHIOTRANSFERASE RIMO"/>
    <property type="match status" value="1"/>
</dbReference>
<evidence type="ECO:0000259" key="12">
    <source>
        <dbReference type="PROSITE" id="PS51449"/>
    </source>
</evidence>
<dbReference type="SFLD" id="SFLDG01061">
    <property type="entry name" value="methylthiotransferase"/>
    <property type="match status" value="1"/>
</dbReference>
<keyword evidence="15" id="KW-1185">Reference proteome</keyword>
<dbReference type="Gene3D" id="3.80.30.20">
    <property type="entry name" value="tm_1862 like domain"/>
    <property type="match status" value="1"/>
</dbReference>
<feature type="domain" description="MTTase N-terminal" evidence="12">
    <location>
        <begin position="5"/>
        <end position="119"/>
    </location>
</feature>
<feature type="binding site" evidence="10">
    <location>
        <position position="14"/>
    </location>
    <ligand>
        <name>[4Fe-4S] cluster</name>
        <dbReference type="ChEBI" id="CHEBI:49883"/>
        <label>1</label>
    </ligand>
</feature>
<evidence type="ECO:0000313" key="14">
    <source>
        <dbReference type="EMBL" id="KPL74746.1"/>
    </source>
</evidence>